<accession>A0A0F8W0I0</accession>
<dbReference type="EMBL" id="LAZR01068186">
    <property type="protein sequence ID" value="KKK50113.1"/>
    <property type="molecule type" value="Genomic_DNA"/>
</dbReference>
<gene>
    <name evidence="1" type="ORF">LCGC14_3128260</name>
</gene>
<proteinExistence type="predicted"/>
<evidence type="ECO:0000313" key="1">
    <source>
        <dbReference type="EMBL" id="KKK50113.1"/>
    </source>
</evidence>
<reference evidence="1" key="1">
    <citation type="journal article" date="2015" name="Nature">
        <title>Complex archaea that bridge the gap between prokaryotes and eukaryotes.</title>
        <authorList>
            <person name="Spang A."/>
            <person name="Saw J.H."/>
            <person name="Jorgensen S.L."/>
            <person name="Zaremba-Niedzwiedzka K."/>
            <person name="Martijn J."/>
            <person name="Lind A.E."/>
            <person name="van Eijk R."/>
            <person name="Schleper C."/>
            <person name="Guy L."/>
            <person name="Ettema T.J."/>
        </authorList>
    </citation>
    <scope>NUCLEOTIDE SEQUENCE</scope>
</reference>
<sequence length="99" mass="11043">MIRGCYEVSKGWVSWIAIEAGEQHGAGEVFMMDEFDSIDAEMEAVKRERDQFLDALQWCSASSDFQVGGYARRGWLKPLDGLFGINAVGVCKMTNPMLS</sequence>
<comment type="caution">
    <text evidence="1">The sequence shown here is derived from an EMBL/GenBank/DDBJ whole genome shotgun (WGS) entry which is preliminary data.</text>
</comment>
<organism evidence="1">
    <name type="scientific">marine sediment metagenome</name>
    <dbReference type="NCBI Taxonomy" id="412755"/>
    <lineage>
        <taxon>unclassified sequences</taxon>
        <taxon>metagenomes</taxon>
        <taxon>ecological metagenomes</taxon>
    </lineage>
</organism>
<dbReference type="AlphaFoldDB" id="A0A0F8W0I0"/>
<name>A0A0F8W0I0_9ZZZZ</name>
<protein>
    <submittedName>
        <fullName evidence="1">Uncharacterized protein</fullName>
    </submittedName>
</protein>